<dbReference type="EMBL" id="CAJGYM010000003">
    <property type="protein sequence ID" value="CAD6185627.1"/>
    <property type="molecule type" value="Genomic_DNA"/>
</dbReference>
<organism evidence="3 4">
    <name type="scientific">Caenorhabditis auriculariae</name>
    <dbReference type="NCBI Taxonomy" id="2777116"/>
    <lineage>
        <taxon>Eukaryota</taxon>
        <taxon>Metazoa</taxon>
        <taxon>Ecdysozoa</taxon>
        <taxon>Nematoda</taxon>
        <taxon>Chromadorea</taxon>
        <taxon>Rhabditida</taxon>
        <taxon>Rhabditina</taxon>
        <taxon>Rhabditomorpha</taxon>
        <taxon>Rhabditoidea</taxon>
        <taxon>Rhabditidae</taxon>
        <taxon>Peloderinae</taxon>
        <taxon>Caenorhabditis</taxon>
    </lineage>
</organism>
<accession>A0A8S1GPL8</accession>
<dbReference type="AlphaFoldDB" id="A0A8S1GPL8"/>
<sequence>MYRVATQVNRRMVIGGPEIRDSYWLAHRFVLVSGRCPLELRLGAVGMSETISRLLTITVGTLYPAYRSYKAIRTKDTREYVKWMMFWIVFALYSFLENILDLLLAFWFPFYFQLKIVFVVWLLSPWTKGASILYRKWVHPMLTRHERDIDALLDSAKSESYNQLVRIGSRSLVYAKDIVAEAAIRGQQQLVNQIQRSYSANDVSTDREPLRSKMNIEEIVEEADESMHSDHELVSDDAPKNRRTTRSRSRSRTLEGGENPYPATMPRRNPRRH</sequence>
<dbReference type="GO" id="GO:0005881">
    <property type="term" value="C:cytoplasmic microtubule"/>
    <property type="evidence" value="ECO:0007669"/>
    <property type="project" value="TreeGrafter"/>
</dbReference>
<keyword evidence="4" id="KW-1185">Reference proteome</keyword>
<dbReference type="InterPro" id="IPR004345">
    <property type="entry name" value="TB2_DP1_HVA22"/>
</dbReference>
<feature type="region of interest" description="Disordered" evidence="2">
    <location>
        <begin position="223"/>
        <end position="273"/>
    </location>
</feature>
<keyword evidence="1" id="KW-0812">Transmembrane</keyword>
<feature type="transmembrane region" description="Helical" evidence="1">
    <location>
        <begin position="102"/>
        <end position="123"/>
    </location>
</feature>
<protein>
    <recommendedName>
        <fullName evidence="1">Receptor expression-enhancing protein</fullName>
    </recommendedName>
</protein>
<dbReference type="GO" id="GO:0005789">
    <property type="term" value="C:endoplasmic reticulum membrane"/>
    <property type="evidence" value="ECO:0007669"/>
    <property type="project" value="TreeGrafter"/>
</dbReference>
<comment type="similarity">
    <text evidence="1">Belongs to the DP1 family.</text>
</comment>
<feature type="transmembrane region" description="Helical" evidence="1">
    <location>
        <begin position="80"/>
        <end position="96"/>
    </location>
</feature>
<gene>
    <name evidence="3" type="ORF">CAUJ_LOCUS1546</name>
</gene>
<dbReference type="GO" id="GO:0071786">
    <property type="term" value="P:endoplasmic reticulum tubular network organization"/>
    <property type="evidence" value="ECO:0007669"/>
    <property type="project" value="TreeGrafter"/>
</dbReference>
<evidence type="ECO:0000256" key="1">
    <source>
        <dbReference type="RuleBase" id="RU362006"/>
    </source>
</evidence>
<keyword evidence="1" id="KW-1133">Transmembrane helix</keyword>
<evidence type="ECO:0000256" key="2">
    <source>
        <dbReference type="SAM" id="MobiDB-lite"/>
    </source>
</evidence>
<dbReference type="OrthoDB" id="10009287at2759"/>
<dbReference type="PANTHER" id="PTHR12300">
    <property type="entry name" value="HVA22-LIKE PROTEINS"/>
    <property type="match status" value="1"/>
</dbReference>
<dbReference type="GO" id="GO:0071782">
    <property type="term" value="C:endoplasmic reticulum tubular network"/>
    <property type="evidence" value="ECO:0007669"/>
    <property type="project" value="TreeGrafter"/>
</dbReference>
<dbReference type="PANTHER" id="PTHR12300:SF117">
    <property type="entry name" value="LP05237P-RELATED"/>
    <property type="match status" value="1"/>
</dbReference>
<evidence type="ECO:0000313" key="3">
    <source>
        <dbReference type="EMBL" id="CAD6185627.1"/>
    </source>
</evidence>
<evidence type="ECO:0000313" key="4">
    <source>
        <dbReference type="Proteomes" id="UP000835052"/>
    </source>
</evidence>
<comment type="caution">
    <text evidence="3">The sequence shown here is derived from an EMBL/GenBank/DDBJ whole genome shotgun (WGS) entry which is preliminary data.</text>
</comment>
<dbReference type="Proteomes" id="UP000835052">
    <property type="component" value="Unassembled WGS sequence"/>
</dbReference>
<name>A0A8S1GPL8_9PELO</name>
<keyword evidence="1" id="KW-0472">Membrane</keyword>
<proteinExistence type="inferred from homology"/>
<dbReference type="GO" id="GO:0008017">
    <property type="term" value="F:microtubule binding"/>
    <property type="evidence" value="ECO:0007669"/>
    <property type="project" value="TreeGrafter"/>
</dbReference>
<comment type="subcellular location">
    <subcellularLocation>
        <location evidence="1">Membrane</location>
        <topology evidence="1">Multi-pass membrane protein</topology>
    </subcellularLocation>
</comment>
<feature type="compositionally biased region" description="Basic and acidic residues" evidence="2">
    <location>
        <begin position="225"/>
        <end position="240"/>
    </location>
</feature>
<dbReference type="Pfam" id="PF03134">
    <property type="entry name" value="TB2_DP1_HVA22"/>
    <property type="match status" value="1"/>
</dbReference>
<feature type="compositionally biased region" description="Basic residues" evidence="2">
    <location>
        <begin position="241"/>
        <end position="251"/>
    </location>
</feature>
<reference evidence="3" key="1">
    <citation type="submission" date="2020-10" db="EMBL/GenBank/DDBJ databases">
        <authorList>
            <person name="Kikuchi T."/>
        </authorList>
    </citation>
    <scope>NUCLEOTIDE SEQUENCE</scope>
    <source>
        <strain evidence="3">NKZ352</strain>
    </source>
</reference>